<dbReference type="AlphaFoldDB" id="A0A1B3SLY7"/>
<dbReference type="Gene3D" id="3.20.20.80">
    <property type="entry name" value="Glycosidases"/>
    <property type="match status" value="1"/>
</dbReference>
<evidence type="ECO:0000256" key="4">
    <source>
        <dbReference type="RuleBase" id="RU003690"/>
    </source>
</evidence>
<dbReference type="PANTHER" id="PTHR10353:SF122">
    <property type="entry name" value="6-PHOSPHO-BETA-GLUCOSIDASE ASCB-RELATED"/>
    <property type="match status" value="1"/>
</dbReference>
<protein>
    <submittedName>
        <fullName evidence="5">6-phospho-beta-glucosidase</fullName>
    </submittedName>
</protein>
<dbReference type="EMBL" id="CP017015">
    <property type="protein sequence ID" value="AOG60920.1"/>
    <property type="molecule type" value="Genomic_DNA"/>
</dbReference>
<dbReference type="RefSeq" id="WP_069117230.1">
    <property type="nucleotide sequence ID" value="NZ_CP017015.1"/>
</dbReference>
<dbReference type="GO" id="GO:0005829">
    <property type="term" value="C:cytosol"/>
    <property type="evidence" value="ECO:0007669"/>
    <property type="project" value="TreeGrafter"/>
</dbReference>
<comment type="similarity">
    <text evidence="1 4">Belongs to the glycosyl hydrolase 1 family.</text>
</comment>
<organism evidence="5 6">
    <name type="scientific">Spiroplasma helicoides</name>
    <dbReference type="NCBI Taxonomy" id="216938"/>
    <lineage>
        <taxon>Bacteria</taxon>
        <taxon>Bacillati</taxon>
        <taxon>Mycoplasmatota</taxon>
        <taxon>Mollicutes</taxon>
        <taxon>Entomoplasmatales</taxon>
        <taxon>Spiroplasmataceae</taxon>
        <taxon>Spiroplasma</taxon>
    </lineage>
</organism>
<dbReference type="PATRIC" id="fig|216938.3.peg.991"/>
<name>A0A1B3SLY7_9MOLU</name>
<accession>A0A1B3SLY7</accession>
<dbReference type="GO" id="GO:0008422">
    <property type="term" value="F:beta-glucosidase activity"/>
    <property type="evidence" value="ECO:0007669"/>
    <property type="project" value="TreeGrafter"/>
</dbReference>
<keyword evidence="2" id="KW-0378">Hydrolase</keyword>
<keyword evidence="6" id="KW-1185">Reference proteome</keyword>
<dbReference type="STRING" id="216938.SHELI_v1c09730"/>
<keyword evidence="3" id="KW-0326">Glycosidase</keyword>
<dbReference type="SUPFAM" id="SSF51445">
    <property type="entry name" value="(Trans)glycosidases"/>
    <property type="match status" value="1"/>
</dbReference>
<evidence type="ECO:0000256" key="3">
    <source>
        <dbReference type="ARBA" id="ARBA00023295"/>
    </source>
</evidence>
<proteinExistence type="inferred from homology"/>
<dbReference type="OrthoDB" id="391810at2"/>
<dbReference type="InterPro" id="IPR001360">
    <property type="entry name" value="Glyco_hydro_1"/>
</dbReference>
<dbReference type="Pfam" id="PF00232">
    <property type="entry name" value="Glyco_hydro_1"/>
    <property type="match status" value="1"/>
</dbReference>
<dbReference type="KEGG" id="shj:SHELI_v1c09730"/>
<evidence type="ECO:0000256" key="2">
    <source>
        <dbReference type="ARBA" id="ARBA00022801"/>
    </source>
</evidence>
<sequence>MKKNNFQFKEDFLIGSAIAACQVEGSWKEYGKGETIADWKTFNPNLDRKNFKTEDEMELTKEKLNYNVQNESNLIFPNRTAIEFFENFEQDVQQMKDTGIKSLRFSISWARIYPDCDQEKPNQEGIIFYKKLFELLKSKNIVPIVTLSHFDYPIDVINKYGGFDNKKVMDVFFKYAKTCINEFKSYCKYWIPFNEINCTIISPTTGAGIILGENEIELKKQKSYKALHNQFVTNCLIKQYIVEQNLDLQIGGMIASRQSYPISCHPEDVWIDTIASQKNLYFYLDVMTRGYYPNYIKNFFKENLIDINAEHKELELLQKYNIDFIGFSYYKSMTNGRNVETTGGNLTVGGKNPFLESTEWGWQIDPIGLRILMNDLWDRYQKPLYIAENGIGMDEHFDIEKKDFNDYYRIDYLKGHIKNMILAMNDGVECIGYSVWTAIDVISMSTREMTKRYGLIYIDQDDYGQGSHKRYLKESGKWFKKLVDSKGAICFE</sequence>
<evidence type="ECO:0000256" key="1">
    <source>
        <dbReference type="ARBA" id="ARBA00010838"/>
    </source>
</evidence>
<evidence type="ECO:0000313" key="6">
    <source>
        <dbReference type="Proteomes" id="UP000094378"/>
    </source>
</evidence>
<dbReference type="GO" id="GO:0016052">
    <property type="term" value="P:carbohydrate catabolic process"/>
    <property type="evidence" value="ECO:0007669"/>
    <property type="project" value="TreeGrafter"/>
</dbReference>
<dbReference type="PANTHER" id="PTHR10353">
    <property type="entry name" value="GLYCOSYL HYDROLASE"/>
    <property type="match status" value="1"/>
</dbReference>
<dbReference type="FunFam" id="3.20.20.80:FF:000004">
    <property type="entry name" value="Beta-glucosidase 6-phospho-beta-glucosidase"/>
    <property type="match status" value="1"/>
</dbReference>
<gene>
    <name evidence="5" type="primary">bglA</name>
    <name evidence="5" type="ORF">SHELI_v1c09730</name>
</gene>
<dbReference type="PRINTS" id="PR00131">
    <property type="entry name" value="GLHYDRLASE1"/>
</dbReference>
<evidence type="ECO:0000313" key="5">
    <source>
        <dbReference type="EMBL" id="AOG60920.1"/>
    </source>
</evidence>
<dbReference type="Proteomes" id="UP000094378">
    <property type="component" value="Chromosome"/>
</dbReference>
<reference evidence="5 6" key="1">
    <citation type="submission" date="2016-08" db="EMBL/GenBank/DDBJ databases">
        <title>Complete genome sequence of Spiroplasma helicoides TABS-2 (DSM 22551).</title>
        <authorList>
            <person name="Shen W.-Y."/>
            <person name="Lo W.-S."/>
            <person name="Lai Y.-C."/>
            <person name="Kuo C.-H."/>
        </authorList>
    </citation>
    <scope>NUCLEOTIDE SEQUENCE [LARGE SCALE GENOMIC DNA]</scope>
    <source>
        <strain evidence="5 6">TABS-2</strain>
    </source>
</reference>
<dbReference type="InterPro" id="IPR017853">
    <property type="entry name" value="GH"/>
</dbReference>